<organism evidence="2 3">
    <name type="scientific">Williamwhitmania taraxaci</name>
    <dbReference type="NCBI Taxonomy" id="1640674"/>
    <lineage>
        <taxon>Bacteria</taxon>
        <taxon>Pseudomonadati</taxon>
        <taxon>Bacteroidota</taxon>
        <taxon>Bacteroidia</taxon>
        <taxon>Bacteroidales</taxon>
        <taxon>Williamwhitmaniaceae</taxon>
        <taxon>Williamwhitmania</taxon>
    </lineage>
</organism>
<name>A0A1G6IJI6_9BACT</name>
<keyword evidence="1" id="KW-1133">Transmembrane helix</keyword>
<sequence length="32" mass="3623">MNTSAIITLVLVWGVVISLTVFFFIKILRAKK</sequence>
<protein>
    <recommendedName>
        <fullName evidence="4">MetS family NSS transporter small subunit</fullName>
    </recommendedName>
</protein>
<keyword evidence="1" id="KW-0472">Membrane</keyword>
<reference evidence="2 3" key="1">
    <citation type="submission" date="2016-09" db="EMBL/GenBank/DDBJ databases">
        <authorList>
            <person name="Capua I."/>
            <person name="De Benedictis P."/>
            <person name="Joannis T."/>
            <person name="Lombin L.H."/>
            <person name="Cattoli G."/>
        </authorList>
    </citation>
    <scope>NUCLEOTIDE SEQUENCE [LARGE SCALE GENOMIC DNA]</scope>
    <source>
        <strain evidence="2 3">A7P-90m</strain>
    </source>
</reference>
<evidence type="ECO:0000313" key="2">
    <source>
        <dbReference type="EMBL" id="SDC06583.1"/>
    </source>
</evidence>
<evidence type="ECO:0000256" key="1">
    <source>
        <dbReference type="SAM" id="Phobius"/>
    </source>
</evidence>
<accession>A0A1G6IJI6</accession>
<evidence type="ECO:0008006" key="4">
    <source>
        <dbReference type="Google" id="ProtNLM"/>
    </source>
</evidence>
<proteinExistence type="predicted"/>
<keyword evidence="3" id="KW-1185">Reference proteome</keyword>
<dbReference type="STRING" id="1640674.SAMN05216323_101625"/>
<feature type="transmembrane region" description="Helical" evidence="1">
    <location>
        <begin position="6"/>
        <end position="28"/>
    </location>
</feature>
<dbReference type="AlphaFoldDB" id="A0A1G6IJI6"/>
<gene>
    <name evidence="2" type="ORF">SAMN05216323_101625</name>
</gene>
<evidence type="ECO:0000313" key="3">
    <source>
        <dbReference type="Proteomes" id="UP000199452"/>
    </source>
</evidence>
<keyword evidence="1" id="KW-0812">Transmembrane</keyword>
<dbReference type="Proteomes" id="UP000199452">
    <property type="component" value="Unassembled WGS sequence"/>
</dbReference>
<dbReference type="EMBL" id="FMYP01000016">
    <property type="protein sequence ID" value="SDC06583.1"/>
    <property type="molecule type" value="Genomic_DNA"/>
</dbReference>